<accession>A0ABD1XUK5</accession>
<reference evidence="1 2" key="1">
    <citation type="submission" date="2024-09" db="EMBL/GenBank/DDBJ databases">
        <title>Chromosome-scale assembly of Riccia fluitans.</title>
        <authorList>
            <person name="Paukszto L."/>
            <person name="Sawicki J."/>
            <person name="Karawczyk K."/>
            <person name="Piernik-Szablinska J."/>
            <person name="Szczecinska M."/>
            <person name="Mazdziarz M."/>
        </authorList>
    </citation>
    <scope>NUCLEOTIDE SEQUENCE [LARGE SCALE GENOMIC DNA]</scope>
    <source>
        <strain evidence="1">Rf_01</strain>
        <tissue evidence="1">Aerial parts of the thallus</tissue>
    </source>
</reference>
<proteinExistence type="predicted"/>
<evidence type="ECO:0000313" key="1">
    <source>
        <dbReference type="EMBL" id="KAL2612475.1"/>
    </source>
</evidence>
<gene>
    <name evidence="1" type="ORF">R1flu_024167</name>
</gene>
<dbReference type="AlphaFoldDB" id="A0ABD1XUK5"/>
<comment type="caution">
    <text evidence="1">The sequence shown here is derived from an EMBL/GenBank/DDBJ whole genome shotgun (WGS) entry which is preliminary data.</text>
</comment>
<name>A0ABD1XUK5_9MARC</name>
<keyword evidence="2" id="KW-1185">Reference proteome</keyword>
<organism evidence="1 2">
    <name type="scientific">Riccia fluitans</name>
    <dbReference type="NCBI Taxonomy" id="41844"/>
    <lineage>
        <taxon>Eukaryota</taxon>
        <taxon>Viridiplantae</taxon>
        <taxon>Streptophyta</taxon>
        <taxon>Embryophyta</taxon>
        <taxon>Marchantiophyta</taxon>
        <taxon>Marchantiopsida</taxon>
        <taxon>Marchantiidae</taxon>
        <taxon>Marchantiales</taxon>
        <taxon>Ricciaceae</taxon>
        <taxon>Riccia</taxon>
    </lineage>
</organism>
<protein>
    <submittedName>
        <fullName evidence="1">Uncharacterized protein</fullName>
    </submittedName>
</protein>
<dbReference type="EMBL" id="JBHFFA010000007">
    <property type="protein sequence ID" value="KAL2612475.1"/>
    <property type="molecule type" value="Genomic_DNA"/>
</dbReference>
<dbReference type="Proteomes" id="UP001605036">
    <property type="component" value="Unassembled WGS sequence"/>
</dbReference>
<evidence type="ECO:0000313" key="2">
    <source>
        <dbReference type="Proteomes" id="UP001605036"/>
    </source>
</evidence>
<sequence>MNDWGFSVDHGYAAAGSSKRICSFLLPSTEDCVFKRRENTTIVYVLLGKYETDSDLRHQINQSLSCPPRMALQYFRELDDAHQKQMAAPIVLLLTPKCQRRKLASPAYQCPRLQVRLTASFTRSYNCQRSASYFHTIPTGQTRTQLESRRLGNGRRE</sequence>